<dbReference type="VEuPathDB" id="FungiDB:PGUG_02282"/>
<evidence type="ECO:0000313" key="7">
    <source>
        <dbReference type="EMBL" id="EDK38184.2"/>
    </source>
</evidence>
<feature type="compositionally biased region" description="Polar residues" evidence="5">
    <location>
        <begin position="129"/>
        <end position="140"/>
    </location>
</feature>
<feature type="region of interest" description="Disordered" evidence="5">
    <location>
        <begin position="129"/>
        <end position="178"/>
    </location>
</feature>
<protein>
    <recommendedName>
        <fullName evidence="6">HTH APSES-type domain-containing protein</fullName>
    </recommendedName>
</protein>
<dbReference type="InParanoid" id="A5DG81"/>
<organism evidence="7 8">
    <name type="scientific">Meyerozyma guilliermondii (strain ATCC 6260 / CBS 566 / DSM 6381 / JCM 1539 / NBRC 10279 / NRRL Y-324)</name>
    <name type="common">Yeast</name>
    <name type="synonym">Candida guilliermondii</name>
    <dbReference type="NCBI Taxonomy" id="294746"/>
    <lineage>
        <taxon>Eukaryota</taxon>
        <taxon>Fungi</taxon>
        <taxon>Dikarya</taxon>
        <taxon>Ascomycota</taxon>
        <taxon>Saccharomycotina</taxon>
        <taxon>Pichiomycetes</taxon>
        <taxon>Debaryomycetaceae</taxon>
        <taxon>Meyerozyma</taxon>
    </lineage>
</organism>
<dbReference type="PANTHER" id="PTHR47792">
    <property type="entry name" value="PROTEIN SOK2-RELATED"/>
    <property type="match status" value="1"/>
</dbReference>
<dbReference type="Gene3D" id="3.10.260.10">
    <property type="entry name" value="Transcription regulator HTH, APSES-type DNA-binding domain"/>
    <property type="match status" value="1"/>
</dbReference>
<dbReference type="Pfam" id="PF04383">
    <property type="entry name" value="KilA-N"/>
    <property type="match status" value="1"/>
</dbReference>
<dbReference type="AlphaFoldDB" id="A5DG81"/>
<evidence type="ECO:0000256" key="1">
    <source>
        <dbReference type="ARBA" id="ARBA00007247"/>
    </source>
</evidence>
<evidence type="ECO:0000313" key="8">
    <source>
        <dbReference type="Proteomes" id="UP000001997"/>
    </source>
</evidence>
<evidence type="ECO:0000256" key="5">
    <source>
        <dbReference type="SAM" id="MobiDB-lite"/>
    </source>
</evidence>
<dbReference type="GO" id="GO:0043565">
    <property type="term" value="F:sequence-specific DNA binding"/>
    <property type="evidence" value="ECO:0007669"/>
    <property type="project" value="TreeGrafter"/>
</dbReference>
<feature type="compositionally biased region" description="Low complexity" evidence="5">
    <location>
        <begin position="141"/>
        <end position="152"/>
    </location>
</feature>
<dbReference type="eggNOG" id="ENOG502QW2C">
    <property type="taxonomic scope" value="Eukaryota"/>
</dbReference>
<dbReference type="RefSeq" id="XP_001486611.2">
    <property type="nucleotide sequence ID" value="XM_001486561.1"/>
</dbReference>
<accession>A5DG81</accession>
<evidence type="ECO:0000259" key="6">
    <source>
        <dbReference type="PROSITE" id="PS51299"/>
    </source>
</evidence>
<dbReference type="GO" id="GO:0003700">
    <property type="term" value="F:DNA-binding transcription factor activity"/>
    <property type="evidence" value="ECO:0007669"/>
    <property type="project" value="TreeGrafter"/>
</dbReference>
<name>A5DG81_PICGU</name>
<dbReference type="FunCoup" id="A5DG81">
    <property type="interactions" value="516"/>
</dbReference>
<evidence type="ECO:0000256" key="4">
    <source>
        <dbReference type="ARBA" id="ARBA00023163"/>
    </source>
</evidence>
<sequence length="314" mass="35429">MASKKEMSIKQDHLPSADAQTLHLPISESINVMFQGSHEPTQPRQVYDNSGAAFNPLSARRTVNLAYGDVVQPYYETYAQLPNDNYHSDYHHELAPDGHSRFTPKGELVQQRHDGNFLQQAATHHSTILPSNRRTVSTETSLSSPQPQSASSIGNVPLPSERIGHEFPEPNHQSKYPIPVKPRIATTYWNDEKTLCYQMEARGVLVSRREDTNYINGTKLLNVAGMSRGKRDGILKTEKDRYVVRAGAMSLKGVWIPYERAKEIARNEGVDNFLFPLFVEDIKEFYSTKGSQLKSDCAPTDSYDSFINQRFLGP</sequence>
<gene>
    <name evidence="7" type="ORF">PGUG_02282</name>
</gene>
<dbReference type="PANTHER" id="PTHR47792:SF1">
    <property type="entry name" value="PROTEIN SOK2-RELATED"/>
    <property type="match status" value="1"/>
</dbReference>
<dbReference type="Proteomes" id="UP000001997">
    <property type="component" value="Unassembled WGS sequence"/>
</dbReference>
<dbReference type="PROSITE" id="PS51299">
    <property type="entry name" value="HTH_APSES"/>
    <property type="match status" value="1"/>
</dbReference>
<dbReference type="STRING" id="294746.A5DG81"/>
<proteinExistence type="inferred from homology"/>
<evidence type="ECO:0000256" key="2">
    <source>
        <dbReference type="ARBA" id="ARBA00023015"/>
    </source>
</evidence>
<comment type="similarity">
    <text evidence="1">Belongs to the EFG1/PHD1/stuA family.</text>
</comment>
<dbReference type="InterPro" id="IPR003163">
    <property type="entry name" value="Tscrpt_reg_HTH_APSES-type"/>
</dbReference>
<dbReference type="KEGG" id="pgu:PGUG_02282"/>
<evidence type="ECO:0000256" key="3">
    <source>
        <dbReference type="ARBA" id="ARBA00023125"/>
    </source>
</evidence>
<feature type="domain" description="HTH APSES-type" evidence="6">
    <location>
        <begin position="183"/>
        <end position="289"/>
    </location>
</feature>
<dbReference type="EMBL" id="CH408156">
    <property type="protein sequence ID" value="EDK38184.2"/>
    <property type="molecule type" value="Genomic_DNA"/>
</dbReference>
<keyword evidence="8" id="KW-1185">Reference proteome</keyword>
<keyword evidence="2" id="KW-0805">Transcription regulation</keyword>
<dbReference type="GO" id="GO:0045944">
    <property type="term" value="P:positive regulation of transcription by RNA polymerase II"/>
    <property type="evidence" value="ECO:0007669"/>
    <property type="project" value="TreeGrafter"/>
</dbReference>
<reference evidence="7 8" key="1">
    <citation type="journal article" date="2009" name="Nature">
        <title>Evolution of pathogenicity and sexual reproduction in eight Candida genomes.</title>
        <authorList>
            <person name="Butler G."/>
            <person name="Rasmussen M.D."/>
            <person name="Lin M.F."/>
            <person name="Santos M.A."/>
            <person name="Sakthikumar S."/>
            <person name="Munro C.A."/>
            <person name="Rheinbay E."/>
            <person name="Grabherr M."/>
            <person name="Forche A."/>
            <person name="Reedy J.L."/>
            <person name="Agrafioti I."/>
            <person name="Arnaud M.B."/>
            <person name="Bates S."/>
            <person name="Brown A.J."/>
            <person name="Brunke S."/>
            <person name="Costanzo M.C."/>
            <person name="Fitzpatrick D.A."/>
            <person name="de Groot P.W."/>
            <person name="Harris D."/>
            <person name="Hoyer L.L."/>
            <person name="Hube B."/>
            <person name="Klis F.M."/>
            <person name="Kodira C."/>
            <person name="Lennard N."/>
            <person name="Logue M.E."/>
            <person name="Martin R."/>
            <person name="Neiman A.M."/>
            <person name="Nikolaou E."/>
            <person name="Quail M.A."/>
            <person name="Quinn J."/>
            <person name="Santos M.C."/>
            <person name="Schmitzberger F.F."/>
            <person name="Sherlock G."/>
            <person name="Shah P."/>
            <person name="Silverstein K.A."/>
            <person name="Skrzypek M.S."/>
            <person name="Soll D."/>
            <person name="Staggs R."/>
            <person name="Stansfield I."/>
            <person name="Stumpf M.P."/>
            <person name="Sudbery P.E."/>
            <person name="Srikantha T."/>
            <person name="Zeng Q."/>
            <person name="Berman J."/>
            <person name="Berriman M."/>
            <person name="Heitman J."/>
            <person name="Gow N.A."/>
            <person name="Lorenz M.C."/>
            <person name="Birren B.W."/>
            <person name="Kellis M."/>
            <person name="Cuomo C.A."/>
        </authorList>
    </citation>
    <scope>NUCLEOTIDE SEQUENCE [LARGE SCALE GENOMIC DNA]</scope>
    <source>
        <strain evidence="8">ATCC 6260 / CBS 566 / DSM 6381 / JCM 1539 / NBRC 10279 / NRRL Y-324</strain>
    </source>
</reference>
<dbReference type="SUPFAM" id="SSF54616">
    <property type="entry name" value="DNA-binding domain of Mlu1-box binding protein MBP1"/>
    <property type="match status" value="1"/>
</dbReference>
<dbReference type="GeneID" id="5128105"/>
<keyword evidence="3" id="KW-0238">DNA-binding</keyword>
<dbReference type="HOGENOM" id="CLU_756942_0_0_1"/>
<dbReference type="SMART" id="SM01252">
    <property type="entry name" value="KilA-N"/>
    <property type="match status" value="1"/>
</dbReference>
<dbReference type="GO" id="GO:0005634">
    <property type="term" value="C:nucleus"/>
    <property type="evidence" value="ECO:0007669"/>
    <property type="project" value="TreeGrafter"/>
</dbReference>
<dbReference type="InterPro" id="IPR029790">
    <property type="entry name" value="EFG1/Phd1/StuA"/>
</dbReference>
<dbReference type="InterPro" id="IPR018004">
    <property type="entry name" value="KilA/APSES_HTH"/>
</dbReference>
<dbReference type="OrthoDB" id="5407653at2759"/>
<dbReference type="InterPro" id="IPR036887">
    <property type="entry name" value="HTH_APSES_sf"/>
</dbReference>
<keyword evidence="4" id="KW-0804">Transcription</keyword>